<reference evidence="2" key="1">
    <citation type="submission" date="2016-05" db="EMBL/GenBank/DDBJ databases">
        <authorList>
            <person name="Lavstsen T."/>
            <person name="Jespersen J.S."/>
        </authorList>
    </citation>
    <scope>NUCLEOTIDE SEQUENCE [LARGE SCALE GENOMIC DNA]</scope>
</reference>
<evidence type="ECO:0000313" key="4">
    <source>
        <dbReference type="Proteomes" id="UP000078546"/>
    </source>
</evidence>
<feature type="transmembrane region" description="Helical" evidence="1">
    <location>
        <begin position="178"/>
        <end position="204"/>
    </location>
</feature>
<protein>
    <submittedName>
        <fullName evidence="2">Unspecified product</fullName>
    </submittedName>
</protein>
<keyword evidence="1" id="KW-0812">Transmembrane</keyword>
<dbReference type="AlphaFoldDB" id="A0A1A8WJI8"/>
<sequence>MIRNPYFNIKGINYQDIEKNIEGDRLATDLLYWSTTLRTYLENYINDNINKWSYSNYEKQCQDFNHILDIILQKIKEKEQTNSDVSYSLIQEYIDNTENMKKIDDLCEDIDFVNKKIFEIDFSEYQEIENHIEHFVSFNDFDNIIEKIKAKYQKYIERSSLTDAKNDMSQFSGRHSTILAGLSLSGILSLIILLYKTTFFGPILNTLVRKKMKIGNSLSNEEYHETLEGIYELPDGGAHNILYNAFGDF</sequence>
<evidence type="ECO:0000313" key="2">
    <source>
        <dbReference type="EMBL" id="SBS93112.1"/>
    </source>
</evidence>
<gene>
    <name evidence="3" type="ORF">POVCU1_068970</name>
    <name evidence="2" type="ORF">POVCU2_0079090</name>
</gene>
<reference evidence="4 5" key="2">
    <citation type="submission" date="2016-05" db="EMBL/GenBank/DDBJ databases">
        <authorList>
            <person name="Naeem Raeece"/>
        </authorList>
    </citation>
    <scope>NUCLEOTIDE SEQUENCE [LARGE SCALE GENOMIC DNA]</scope>
</reference>
<keyword evidence="1" id="KW-0472">Membrane</keyword>
<name>A0A1A8WJI8_PLAOA</name>
<accession>A0A1A8WJI8</accession>
<proteinExistence type="predicted"/>
<evidence type="ECO:0000313" key="3">
    <source>
        <dbReference type="EMBL" id="SBT01711.1"/>
    </source>
</evidence>
<dbReference type="EMBL" id="FLQV01002678">
    <property type="protein sequence ID" value="SBT01711.1"/>
    <property type="molecule type" value="Genomic_DNA"/>
</dbReference>
<organism evidence="2 5">
    <name type="scientific">Plasmodium ovale curtisi</name>
    <dbReference type="NCBI Taxonomy" id="864141"/>
    <lineage>
        <taxon>Eukaryota</taxon>
        <taxon>Sar</taxon>
        <taxon>Alveolata</taxon>
        <taxon>Apicomplexa</taxon>
        <taxon>Aconoidasida</taxon>
        <taxon>Haemosporida</taxon>
        <taxon>Plasmodiidae</taxon>
        <taxon>Plasmodium</taxon>
        <taxon>Plasmodium (Plasmodium)</taxon>
    </lineage>
</organism>
<evidence type="ECO:0000313" key="5">
    <source>
        <dbReference type="Proteomes" id="UP000078560"/>
    </source>
</evidence>
<dbReference type="EMBL" id="FLQU01001464">
    <property type="protein sequence ID" value="SBS93112.1"/>
    <property type="molecule type" value="Genomic_DNA"/>
</dbReference>
<dbReference type="Proteomes" id="UP000078546">
    <property type="component" value="Unassembled WGS sequence"/>
</dbReference>
<dbReference type="Proteomes" id="UP000078560">
    <property type="component" value="Unassembled WGS sequence"/>
</dbReference>
<evidence type="ECO:0000256" key="1">
    <source>
        <dbReference type="SAM" id="Phobius"/>
    </source>
</evidence>
<keyword evidence="1" id="KW-1133">Transmembrane helix</keyword>